<dbReference type="EMBL" id="VSRR010008144">
    <property type="protein sequence ID" value="MPC48183.1"/>
    <property type="molecule type" value="Genomic_DNA"/>
</dbReference>
<sequence>MDVVHHMRTGLICHVPDARQLLLLQLWTHELHQFFHAVKPAKREEQSVVSENTQNENICPSPTRYEAVAPSEEAQPTLGSWTEFEPMRKETPQ</sequence>
<evidence type="ECO:0000256" key="1">
    <source>
        <dbReference type="SAM" id="MobiDB-lite"/>
    </source>
</evidence>
<proteinExistence type="predicted"/>
<gene>
    <name evidence="2" type="ORF">E2C01_041951</name>
</gene>
<protein>
    <submittedName>
        <fullName evidence="2">Uncharacterized protein</fullName>
    </submittedName>
</protein>
<evidence type="ECO:0000313" key="2">
    <source>
        <dbReference type="EMBL" id="MPC48183.1"/>
    </source>
</evidence>
<evidence type="ECO:0000313" key="3">
    <source>
        <dbReference type="Proteomes" id="UP000324222"/>
    </source>
</evidence>
<comment type="caution">
    <text evidence="2">The sequence shown here is derived from an EMBL/GenBank/DDBJ whole genome shotgun (WGS) entry which is preliminary data.</text>
</comment>
<dbReference type="AlphaFoldDB" id="A0A5B7FT22"/>
<name>A0A5B7FT22_PORTR</name>
<reference evidence="2 3" key="1">
    <citation type="submission" date="2019-05" db="EMBL/GenBank/DDBJ databases">
        <title>Another draft genome of Portunus trituberculatus and its Hox gene families provides insights of decapod evolution.</title>
        <authorList>
            <person name="Jeong J.-H."/>
            <person name="Song I."/>
            <person name="Kim S."/>
            <person name="Choi T."/>
            <person name="Kim D."/>
            <person name="Ryu S."/>
            <person name="Kim W."/>
        </authorList>
    </citation>
    <scope>NUCLEOTIDE SEQUENCE [LARGE SCALE GENOMIC DNA]</scope>
    <source>
        <tissue evidence="2">Muscle</tissue>
    </source>
</reference>
<dbReference type="Proteomes" id="UP000324222">
    <property type="component" value="Unassembled WGS sequence"/>
</dbReference>
<keyword evidence="3" id="KW-1185">Reference proteome</keyword>
<accession>A0A5B7FT22</accession>
<organism evidence="2 3">
    <name type="scientific">Portunus trituberculatus</name>
    <name type="common">Swimming crab</name>
    <name type="synonym">Neptunus trituberculatus</name>
    <dbReference type="NCBI Taxonomy" id="210409"/>
    <lineage>
        <taxon>Eukaryota</taxon>
        <taxon>Metazoa</taxon>
        <taxon>Ecdysozoa</taxon>
        <taxon>Arthropoda</taxon>
        <taxon>Crustacea</taxon>
        <taxon>Multicrustacea</taxon>
        <taxon>Malacostraca</taxon>
        <taxon>Eumalacostraca</taxon>
        <taxon>Eucarida</taxon>
        <taxon>Decapoda</taxon>
        <taxon>Pleocyemata</taxon>
        <taxon>Brachyura</taxon>
        <taxon>Eubrachyura</taxon>
        <taxon>Portunoidea</taxon>
        <taxon>Portunidae</taxon>
        <taxon>Portuninae</taxon>
        <taxon>Portunus</taxon>
    </lineage>
</organism>
<feature type="region of interest" description="Disordered" evidence="1">
    <location>
        <begin position="68"/>
        <end position="93"/>
    </location>
</feature>